<dbReference type="Gene3D" id="3.60.15.30">
    <property type="entry name" value="Metallo-beta-lactamase domain"/>
    <property type="match status" value="1"/>
</dbReference>
<dbReference type="Pfam" id="PF14864">
    <property type="entry name" value="Alkyl_sulf_C"/>
    <property type="match status" value="1"/>
</dbReference>
<dbReference type="InterPro" id="IPR001279">
    <property type="entry name" value="Metallo-B-lactamas"/>
</dbReference>
<dbReference type="Gene3D" id="1.25.40.880">
    <property type="entry name" value="Alkyl sulfatase, dimerisation domain"/>
    <property type="match status" value="1"/>
</dbReference>
<dbReference type="Pfam" id="PF00753">
    <property type="entry name" value="Lactamase_B"/>
    <property type="match status" value="1"/>
</dbReference>
<dbReference type="AlphaFoldDB" id="R7UPR9"/>
<dbReference type="Gene3D" id="3.30.1050.10">
    <property type="entry name" value="SCP2 sterol-binding domain"/>
    <property type="match status" value="1"/>
</dbReference>
<dbReference type="Proteomes" id="UP000014760">
    <property type="component" value="Unassembled WGS sequence"/>
</dbReference>
<dbReference type="InterPro" id="IPR029229">
    <property type="entry name" value="Alkyl_sulf_C"/>
</dbReference>
<name>R7UPR9_CAPTE</name>
<dbReference type="InterPro" id="IPR038536">
    <property type="entry name" value="Alkyl/aryl-sulf_dimr_sf"/>
</dbReference>
<dbReference type="CDD" id="cd07710">
    <property type="entry name" value="arylsulfatase_Sdsa1-like_MBL-fold"/>
    <property type="match status" value="1"/>
</dbReference>
<dbReference type="OrthoDB" id="449487at2759"/>
<dbReference type="InterPro" id="IPR036866">
    <property type="entry name" value="RibonucZ/Hydroxyglut_hydro"/>
</dbReference>
<dbReference type="InterPro" id="IPR044097">
    <property type="entry name" value="Bds1/SdsA1_MBL-fold"/>
</dbReference>
<evidence type="ECO:0000313" key="8">
    <source>
        <dbReference type="Proteomes" id="UP000014760"/>
    </source>
</evidence>
<dbReference type="HOGENOM" id="CLU_014655_0_1_1"/>
<comment type="similarity">
    <text evidence="4">Belongs to the metallo-beta-lactamase superfamily. Type III sulfatase family.</text>
</comment>
<dbReference type="PANTHER" id="PTHR43223">
    <property type="entry name" value="ALKYL/ARYL-SULFATASE"/>
    <property type="match status" value="1"/>
</dbReference>
<evidence type="ECO:0000256" key="2">
    <source>
        <dbReference type="ARBA" id="ARBA00022801"/>
    </source>
</evidence>
<dbReference type="EMBL" id="AMQN01007846">
    <property type="status" value="NOT_ANNOTATED_CDS"/>
    <property type="molecule type" value="Genomic_DNA"/>
</dbReference>
<dbReference type="Pfam" id="PF14863">
    <property type="entry name" value="Alkyl_sulf_dimr"/>
    <property type="match status" value="1"/>
</dbReference>
<dbReference type="GO" id="GO:0046983">
    <property type="term" value="F:protein dimerization activity"/>
    <property type="evidence" value="ECO:0007669"/>
    <property type="project" value="InterPro"/>
</dbReference>
<dbReference type="GO" id="GO:0018741">
    <property type="term" value="F:linear primary-alkylsulfatase activity"/>
    <property type="evidence" value="ECO:0007669"/>
    <property type="project" value="InterPro"/>
</dbReference>
<dbReference type="InterPro" id="IPR029228">
    <property type="entry name" value="Alkyl_sulf_dimr"/>
</dbReference>
<dbReference type="SUPFAM" id="SSF55718">
    <property type="entry name" value="SCP-like"/>
    <property type="match status" value="1"/>
</dbReference>
<dbReference type="GO" id="GO:0046872">
    <property type="term" value="F:metal ion binding"/>
    <property type="evidence" value="ECO:0007669"/>
    <property type="project" value="UniProtKB-KW"/>
</dbReference>
<evidence type="ECO:0000256" key="1">
    <source>
        <dbReference type="ARBA" id="ARBA00022723"/>
    </source>
</evidence>
<reference evidence="7" key="3">
    <citation type="submission" date="2015-06" db="UniProtKB">
        <authorList>
            <consortium name="EnsemblMetazoa"/>
        </authorList>
    </citation>
    <scope>IDENTIFICATION</scope>
</reference>
<reference evidence="8" key="1">
    <citation type="submission" date="2012-12" db="EMBL/GenBank/DDBJ databases">
        <authorList>
            <person name="Hellsten U."/>
            <person name="Grimwood J."/>
            <person name="Chapman J.A."/>
            <person name="Shapiro H."/>
            <person name="Aerts A."/>
            <person name="Otillar R.P."/>
            <person name="Terry A.Y."/>
            <person name="Boore J.L."/>
            <person name="Simakov O."/>
            <person name="Marletaz F."/>
            <person name="Cho S.-J."/>
            <person name="Edsinger-Gonzales E."/>
            <person name="Havlak P."/>
            <person name="Kuo D.-H."/>
            <person name="Larsson T."/>
            <person name="Lv J."/>
            <person name="Arendt D."/>
            <person name="Savage R."/>
            <person name="Osoegawa K."/>
            <person name="de Jong P."/>
            <person name="Lindberg D.R."/>
            <person name="Seaver E.C."/>
            <person name="Weisblat D.A."/>
            <person name="Putnam N.H."/>
            <person name="Grigoriev I.V."/>
            <person name="Rokhsar D.S."/>
        </authorList>
    </citation>
    <scope>NUCLEOTIDE SEQUENCE</scope>
    <source>
        <strain evidence="8">I ESC-2004</strain>
    </source>
</reference>
<reference evidence="6 8" key="2">
    <citation type="journal article" date="2013" name="Nature">
        <title>Insights into bilaterian evolution from three spiralian genomes.</title>
        <authorList>
            <person name="Simakov O."/>
            <person name="Marletaz F."/>
            <person name="Cho S.J."/>
            <person name="Edsinger-Gonzales E."/>
            <person name="Havlak P."/>
            <person name="Hellsten U."/>
            <person name="Kuo D.H."/>
            <person name="Larsson T."/>
            <person name="Lv J."/>
            <person name="Arendt D."/>
            <person name="Savage R."/>
            <person name="Osoegawa K."/>
            <person name="de Jong P."/>
            <person name="Grimwood J."/>
            <person name="Chapman J.A."/>
            <person name="Shapiro H."/>
            <person name="Aerts A."/>
            <person name="Otillar R.P."/>
            <person name="Terry A.Y."/>
            <person name="Boore J.L."/>
            <person name="Grigoriev I.V."/>
            <person name="Lindberg D.R."/>
            <person name="Seaver E.C."/>
            <person name="Weisblat D.A."/>
            <person name="Putnam N.H."/>
            <person name="Rokhsar D.S."/>
        </authorList>
    </citation>
    <scope>NUCLEOTIDE SEQUENCE</scope>
    <source>
        <strain evidence="6 8">I ESC-2004</strain>
    </source>
</reference>
<dbReference type="SUPFAM" id="SSF56281">
    <property type="entry name" value="Metallo-hydrolase/oxidoreductase"/>
    <property type="match status" value="1"/>
</dbReference>
<evidence type="ECO:0000259" key="5">
    <source>
        <dbReference type="SMART" id="SM00849"/>
    </source>
</evidence>
<dbReference type="InterPro" id="IPR052195">
    <property type="entry name" value="Bact_Alkyl/Aryl-Sulfatase"/>
</dbReference>
<dbReference type="EMBL" id="KB301531">
    <property type="protein sequence ID" value="ELU05426.1"/>
    <property type="molecule type" value="Genomic_DNA"/>
</dbReference>
<keyword evidence="8" id="KW-1185">Reference proteome</keyword>
<dbReference type="InterPro" id="IPR036527">
    <property type="entry name" value="SCP2_sterol-bd_dom_sf"/>
</dbReference>
<keyword evidence="2" id="KW-0378">Hydrolase</keyword>
<sequence length="578" mass="65395">MVKLFSTSLALCTAVLTIFYMRGTWLRNTDDPIMDGVDAPRALKEQAALYKDEVILKVIDGVWVAIGFALGNSIMVEGEDGLLIIDTTENATSASRILANFRNITTKPITHIVYTHHHADHCKGALSFIEDPTRPPEIISHELWETELHKYDQLGRHILQLSAKQFGVDLNNNAAIGGGAGTKLKMSRALTPELPPTIKIKGDFEERMINGLRTQFIHMPGETNDHLAVFLPDRGVFFSGDNIYNAFPNLYTIRGSPPRDVQVWGDSVRRILDYKPKYVVPSHTFPIVGVENITRTLKRYSNAIQLIHDQTVRFINQGLLPDEMANRVRLPEHLKNDPYLGQYYGMVPWSVKGVYTQYVGWFNGNPVELFPLMPKERAQRMVKMIGAQQLQRNAEQAFQAGDNQWALELVSFLFTLDRNNQAAKLLRRDIFRALAADQISVNARYFYLESALDDDNRVDDNIKNLSKFIMATPVDKILTSMKTLLKAEIVDGIRADVVMNFTDIKETYLLQLEDSVLRVIRCNEQPKNTYLSLTCTSVVLKTIVAKLISPRAAYAKGELQIDGGLMKFLTFMSYFDSN</sequence>
<feature type="domain" description="Metallo-beta-lactamase" evidence="5">
    <location>
        <begin position="70"/>
        <end position="283"/>
    </location>
</feature>
<proteinExistence type="inferred from homology"/>
<organism evidence="6">
    <name type="scientific">Capitella teleta</name>
    <name type="common">Polychaete worm</name>
    <dbReference type="NCBI Taxonomy" id="283909"/>
    <lineage>
        <taxon>Eukaryota</taxon>
        <taxon>Metazoa</taxon>
        <taxon>Spiralia</taxon>
        <taxon>Lophotrochozoa</taxon>
        <taxon>Annelida</taxon>
        <taxon>Polychaeta</taxon>
        <taxon>Sedentaria</taxon>
        <taxon>Scolecida</taxon>
        <taxon>Capitellidae</taxon>
        <taxon>Capitella</taxon>
    </lineage>
</organism>
<gene>
    <name evidence="6" type="ORF">CAPTEDRAFT_205479</name>
</gene>
<evidence type="ECO:0000256" key="3">
    <source>
        <dbReference type="ARBA" id="ARBA00022833"/>
    </source>
</evidence>
<evidence type="ECO:0000313" key="6">
    <source>
        <dbReference type="EMBL" id="ELU05426.1"/>
    </source>
</evidence>
<protein>
    <recommendedName>
        <fullName evidence="5">Metallo-beta-lactamase domain-containing protein</fullName>
    </recommendedName>
</protein>
<accession>R7UPR9</accession>
<dbReference type="PANTHER" id="PTHR43223:SF2">
    <property type="entry name" value="METALLO-BETA-LACTAMASE DOMAIN-CONTAINING PROTEIN"/>
    <property type="match status" value="1"/>
</dbReference>
<evidence type="ECO:0000256" key="4">
    <source>
        <dbReference type="ARBA" id="ARBA00033751"/>
    </source>
</evidence>
<dbReference type="SMART" id="SM00849">
    <property type="entry name" value="Lactamase_B"/>
    <property type="match status" value="1"/>
</dbReference>
<evidence type="ECO:0000313" key="7">
    <source>
        <dbReference type="EnsemblMetazoa" id="CapteP205479"/>
    </source>
</evidence>
<keyword evidence="1" id="KW-0479">Metal-binding</keyword>
<dbReference type="GO" id="GO:0018909">
    <property type="term" value="P:dodecyl sulfate metabolic process"/>
    <property type="evidence" value="ECO:0007669"/>
    <property type="project" value="InterPro"/>
</dbReference>
<dbReference type="EnsemblMetazoa" id="CapteT205479">
    <property type="protein sequence ID" value="CapteP205479"/>
    <property type="gene ID" value="CapteG205479"/>
</dbReference>
<dbReference type="OMA" id="AQHEHDH"/>
<keyword evidence="3" id="KW-0862">Zinc</keyword>